<reference evidence="3" key="1">
    <citation type="journal article" date="2019" name="Int. J. Syst. Evol. Microbiol.">
        <title>The Global Catalogue of Microorganisms (GCM) 10K type strain sequencing project: providing services to taxonomists for standard genome sequencing and annotation.</title>
        <authorList>
            <consortium name="The Broad Institute Genomics Platform"/>
            <consortium name="The Broad Institute Genome Sequencing Center for Infectious Disease"/>
            <person name="Wu L."/>
            <person name="Ma J."/>
        </authorList>
    </citation>
    <scope>NUCLEOTIDE SEQUENCE [LARGE SCALE GENOMIC DNA]</scope>
    <source>
        <strain evidence="3">CCUG 57113</strain>
    </source>
</reference>
<gene>
    <name evidence="2" type="ORF">ACFPPD_06915</name>
</gene>
<dbReference type="Pfam" id="PF02195">
    <property type="entry name" value="ParB_N"/>
    <property type="match status" value="1"/>
</dbReference>
<keyword evidence="3" id="KW-1185">Reference proteome</keyword>
<proteinExistence type="predicted"/>
<dbReference type="SMART" id="SM00470">
    <property type="entry name" value="ParB"/>
    <property type="match status" value="1"/>
</dbReference>
<dbReference type="PANTHER" id="PTHR33375:SF1">
    <property type="entry name" value="CHROMOSOME-PARTITIONING PROTEIN PARB-RELATED"/>
    <property type="match status" value="1"/>
</dbReference>
<protein>
    <submittedName>
        <fullName evidence="2">ParB N-terminal domain-containing protein</fullName>
    </submittedName>
</protein>
<comment type="caution">
    <text evidence="2">The sequence shown here is derived from an EMBL/GenBank/DDBJ whole genome shotgun (WGS) entry which is preliminary data.</text>
</comment>
<dbReference type="InterPro" id="IPR036086">
    <property type="entry name" value="ParB/Sulfiredoxin_sf"/>
</dbReference>
<evidence type="ECO:0000313" key="3">
    <source>
        <dbReference type="Proteomes" id="UP001596105"/>
    </source>
</evidence>
<sequence length="321" mass="37276">MLSINEIIIGQRLRDDLGDLVSLANSIRQRGLLHPIIIDEHKRLIAGHRRLEACKLLEWEEITVRYMPDLSEQEKRLIELEENTKRKDLTPYEQSKNLIAAVETAKEVLKSELLSPEVTKKRGRPETTHSDEKVADMLGTTRKSIHEARQHSRAVERHPVLVDFPKKQAIQAARAPSEVEQYEELLKRIPELSEFTVPLKDRIEHGKIMRAMTQVERDAYMSRFRDSKKRRDERLADATLVGEHTKKIHNLLESALRMHGMVTQDRIDAWVSRRINRKQIEDAIEWLQLGIDELTLLQNGLREALKGPRKVVTNEKIEKAN</sequence>
<dbReference type="CDD" id="cd16410">
    <property type="entry name" value="ParB_N_like"/>
    <property type="match status" value="1"/>
</dbReference>
<dbReference type="SUPFAM" id="SSF110849">
    <property type="entry name" value="ParB/Sulfiredoxin"/>
    <property type="match status" value="1"/>
</dbReference>
<accession>A0ABW0LT38</accession>
<dbReference type="InterPro" id="IPR050336">
    <property type="entry name" value="Chromosome_partition/occlusion"/>
</dbReference>
<name>A0ABW0LT38_9BACL</name>
<dbReference type="InterPro" id="IPR003115">
    <property type="entry name" value="ParB_N"/>
</dbReference>
<evidence type="ECO:0000313" key="2">
    <source>
        <dbReference type="EMBL" id="MFC5468446.1"/>
    </source>
</evidence>
<dbReference type="PANTHER" id="PTHR33375">
    <property type="entry name" value="CHROMOSOME-PARTITIONING PROTEIN PARB-RELATED"/>
    <property type="match status" value="1"/>
</dbReference>
<dbReference type="RefSeq" id="WP_209748546.1">
    <property type="nucleotide sequence ID" value="NZ_JBHSMH010000011.1"/>
</dbReference>
<dbReference type="Proteomes" id="UP001596105">
    <property type="component" value="Unassembled WGS sequence"/>
</dbReference>
<dbReference type="EMBL" id="JBHSMH010000011">
    <property type="protein sequence ID" value="MFC5468446.1"/>
    <property type="molecule type" value="Genomic_DNA"/>
</dbReference>
<evidence type="ECO:0000259" key="1">
    <source>
        <dbReference type="SMART" id="SM00470"/>
    </source>
</evidence>
<organism evidence="2 3">
    <name type="scientific">Cohnella suwonensis</name>
    <dbReference type="NCBI Taxonomy" id="696072"/>
    <lineage>
        <taxon>Bacteria</taxon>
        <taxon>Bacillati</taxon>
        <taxon>Bacillota</taxon>
        <taxon>Bacilli</taxon>
        <taxon>Bacillales</taxon>
        <taxon>Paenibacillaceae</taxon>
        <taxon>Cohnella</taxon>
    </lineage>
</organism>
<feature type="domain" description="ParB-like N-terminal" evidence="1">
    <location>
        <begin position="1"/>
        <end position="84"/>
    </location>
</feature>
<dbReference type="Gene3D" id="3.90.1530.10">
    <property type="entry name" value="Conserved hypothetical protein from pyrococcus furiosus pfu- 392566-001, ParB domain"/>
    <property type="match status" value="1"/>
</dbReference>